<feature type="signal peptide" evidence="2">
    <location>
        <begin position="1"/>
        <end position="20"/>
    </location>
</feature>
<keyword evidence="2" id="KW-0732">Signal</keyword>
<proteinExistence type="predicted"/>
<dbReference type="Proteomes" id="UP001164746">
    <property type="component" value="Chromosome 9"/>
</dbReference>
<dbReference type="EMBL" id="CP111020">
    <property type="protein sequence ID" value="WAR14426.1"/>
    <property type="molecule type" value="Genomic_DNA"/>
</dbReference>
<keyword evidence="4" id="KW-1185">Reference proteome</keyword>
<sequence>MLLRHLALLVLMTFVGHGKTKSVSMVNKRHAMMESAGKDVIERLILRLKRGVPLMSEDGGSRATETPPTTQIVPDTPPPSPPVQAVEATTITSTTVATTKTKKTKLWHSALHRDWRYAVRLPMWPFNMKIKF</sequence>
<name>A0ABY7F532_MYAAR</name>
<evidence type="ECO:0000313" key="4">
    <source>
        <dbReference type="Proteomes" id="UP001164746"/>
    </source>
</evidence>
<evidence type="ECO:0000256" key="1">
    <source>
        <dbReference type="SAM" id="MobiDB-lite"/>
    </source>
</evidence>
<evidence type="ECO:0000313" key="3">
    <source>
        <dbReference type="EMBL" id="WAR14426.1"/>
    </source>
</evidence>
<evidence type="ECO:0000256" key="2">
    <source>
        <dbReference type="SAM" id="SignalP"/>
    </source>
</evidence>
<reference evidence="3" key="1">
    <citation type="submission" date="2022-11" db="EMBL/GenBank/DDBJ databases">
        <title>Centuries of genome instability and evolution in soft-shell clam transmissible cancer (bioRxiv).</title>
        <authorList>
            <person name="Hart S.F.M."/>
            <person name="Yonemitsu M.A."/>
            <person name="Giersch R.M."/>
            <person name="Beal B.F."/>
            <person name="Arriagada G."/>
            <person name="Davis B.W."/>
            <person name="Ostrander E.A."/>
            <person name="Goff S.P."/>
            <person name="Metzger M.J."/>
        </authorList>
    </citation>
    <scope>NUCLEOTIDE SEQUENCE</scope>
    <source>
        <strain evidence="3">MELC-2E11</strain>
        <tissue evidence="3">Siphon/mantle</tissue>
    </source>
</reference>
<feature type="compositionally biased region" description="Polar residues" evidence="1">
    <location>
        <begin position="63"/>
        <end position="73"/>
    </location>
</feature>
<protein>
    <submittedName>
        <fullName evidence="3">Uncharacterized protein</fullName>
    </submittedName>
</protein>
<accession>A0ABY7F532</accession>
<feature type="chain" id="PRO_5045426256" evidence="2">
    <location>
        <begin position="21"/>
        <end position="132"/>
    </location>
</feature>
<organism evidence="3 4">
    <name type="scientific">Mya arenaria</name>
    <name type="common">Soft-shell clam</name>
    <dbReference type="NCBI Taxonomy" id="6604"/>
    <lineage>
        <taxon>Eukaryota</taxon>
        <taxon>Metazoa</taxon>
        <taxon>Spiralia</taxon>
        <taxon>Lophotrochozoa</taxon>
        <taxon>Mollusca</taxon>
        <taxon>Bivalvia</taxon>
        <taxon>Autobranchia</taxon>
        <taxon>Heteroconchia</taxon>
        <taxon>Euheterodonta</taxon>
        <taxon>Imparidentia</taxon>
        <taxon>Neoheterodontei</taxon>
        <taxon>Myida</taxon>
        <taxon>Myoidea</taxon>
        <taxon>Myidae</taxon>
        <taxon>Mya</taxon>
    </lineage>
</organism>
<gene>
    <name evidence="3" type="ORF">MAR_004531</name>
</gene>
<feature type="region of interest" description="Disordered" evidence="1">
    <location>
        <begin position="55"/>
        <end position="84"/>
    </location>
</feature>